<accession>A0A498IXQ5</accession>
<organism evidence="1 2">
    <name type="scientific">Malus domestica</name>
    <name type="common">Apple</name>
    <name type="synonym">Pyrus malus</name>
    <dbReference type="NCBI Taxonomy" id="3750"/>
    <lineage>
        <taxon>Eukaryota</taxon>
        <taxon>Viridiplantae</taxon>
        <taxon>Streptophyta</taxon>
        <taxon>Embryophyta</taxon>
        <taxon>Tracheophyta</taxon>
        <taxon>Spermatophyta</taxon>
        <taxon>Magnoliopsida</taxon>
        <taxon>eudicotyledons</taxon>
        <taxon>Gunneridae</taxon>
        <taxon>Pentapetalae</taxon>
        <taxon>rosids</taxon>
        <taxon>fabids</taxon>
        <taxon>Rosales</taxon>
        <taxon>Rosaceae</taxon>
        <taxon>Amygdaloideae</taxon>
        <taxon>Maleae</taxon>
        <taxon>Malus</taxon>
    </lineage>
</organism>
<gene>
    <name evidence="1" type="ORF">DVH24_037635</name>
</gene>
<name>A0A498IXQ5_MALDO</name>
<dbReference type="AlphaFoldDB" id="A0A498IXQ5"/>
<dbReference type="EMBL" id="RDQH01000336">
    <property type="protein sequence ID" value="RXH87990.1"/>
    <property type="molecule type" value="Genomic_DNA"/>
</dbReference>
<evidence type="ECO:0000313" key="1">
    <source>
        <dbReference type="EMBL" id="RXH87990.1"/>
    </source>
</evidence>
<keyword evidence="2" id="KW-1185">Reference proteome</keyword>
<reference evidence="1 2" key="1">
    <citation type="submission" date="2018-10" db="EMBL/GenBank/DDBJ databases">
        <title>A high-quality apple genome assembly.</title>
        <authorList>
            <person name="Hu J."/>
        </authorList>
    </citation>
    <scope>NUCLEOTIDE SEQUENCE [LARGE SCALE GENOMIC DNA]</scope>
    <source>
        <strain evidence="2">cv. HFTH1</strain>
        <tissue evidence="1">Young leaf</tissue>
    </source>
</reference>
<evidence type="ECO:0000313" key="2">
    <source>
        <dbReference type="Proteomes" id="UP000290289"/>
    </source>
</evidence>
<protein>
    <submittedName>
        <fullName evidence="1">Uncharacterized protein</fullName>
    </submittedName>
</protein>
<comment type="caution">
    <text evidence="1">The sequence shown here is derived from an EMBL/GenBank/DDBJ whole genome shotgun (WGS) entry which is preliminary data.</text>
</comment>
<sequence>MSMADFGKKQHRILNITVDLASIHIDALDVVSGNGHETHVRTKAVNVLHLTESRVVVKREAIITEAQALGVVIHSQGPLFGGVQRNMKSSSDNVVNFFITGISRG</sequence>
<proteinExistence type="predicted"/>
<dbReference type="Proteomes" id="UP000290289">
    <property type="component" value="Chromosome 10"/>
</dbReference>